<proteinExistence type="predicted"/>
<dbReference type="AlphaFoldDB" id="A0A1V9DPY1"/>
<dbReference type="GO" id="GO:0110001">
    <property type="term" value="C:toxin-antitoxin complex"/>
    <property type="evidence" value="ECO:0007669"/>
    <property type="project" value="InterPro"/>
</dbReference>
<gene>
    <name evidence="1" type="ORF">B2J69_02585</name>
</gene>
<name>A0A1V9DPY1_9GAMM</name>
<dbReference type="InterPro" id="IPR018669">
    <property type="entry name" value="Toxin_HigB"/>
</dbReference>
<evidence type="ECO:0000313" key="1">
    <source>
        <dbReference type="EMBL" id="OQP35901.1"/>
    </source>
</evidence>
<keyword evidence="2" id="KW-1185">Reference proteome</keyword>
<dbReference type="EMBL" id="MWUE01000004">
    <property type="protein sequence ID" value="OQP35901.1"/>
    <property type="molecule type" value="Genomic_DNA"/>
</dbReference>
<comment type="caution">
    <text evidence="1">The sequence shown here is derived from an EMBL/GenBank/DDBJ whole genome shotgun (WGS) entry which is preliminary data.</text>
</comment>
<protein>
    <submittedName>
        <fullName evidence="1">Addiction module toxin RelE</fullName>
    </submittedName>
</protein>
<accession>A0A1V9DPY1</accession>
<dbReference type="Proteomes" id="UP000192769">
    <property type="component" value="Unassembled WGS sequence"/>
</dbReference>
<dbReference type="GO" id="GO:0004519">
    <property type="term" value="F:endonuclease activity"/>
    <property type="evidence" value="ECO:0007669"/>
    <property type="project" value="InterPro"/>
</dbReference>
<dbReference type="OrthoDB" id="9799912at2"/>
<sequence>MRIISIASLKRFWESHNQAEQPLKAWVDEVSKAQWKTPQDIKDMYRTADFLSNNRVVFDIKGNHYRLIVAVAYRFQAVYIKFVGTHAEYDKTDANTVNM</sequence>
<dbReference type="RefSeq" id="WP_081136055.1">
    <property type="nucleotide sequence ID" value="NZ_MWUE01000004.1"/>
</dbReference>
<dbReference type="GO" id="GO:0003723">
    <property type="term" value="F:RNA binding"/>
    <property type="evidence" value="ECO:0007669"/>
    <property type="project" value="InterPro"/>
</dbReference>
<reference evidence="1 2" key="1">
    <citation type="submission" date="2017-02" db="EMBL/GenBank/DDBJ databases">
        <title>Whole genome shotgun sequence of Pantoea agglomerans strain AS1 isolated from a cycad, Zamia floridana in Central Florida, USA.</title>
        <authorList>
            <person name="Lata P."/>
            <person name="Govindarajan S."/>
            <person name="Qi F."/>
            <person name="Li J.-L."/>
            <person name="Maurya S.K."/>
            <person name="Sahoo M.K."/>
        </authorList>
    </citation>
    <scope>NUCLEOTIDE SEQUENCE [LARGE SCALE GENOMIC DNA]</scope>
    <source>
        <strain evidence="1 2">AS1</strain>
    </source>
</reference>
<organism evidence="1 2">
    <name type="scientific">Pantoea latae</name>
    <dbReference type="NCBI Taxonomy" id="1964541"/>
    <lineage>
        <taxon>Bacteria</taxon>
        <taxon>Pseudomonadati</taxon>
        <taxon>Pseudomonadota</taxon>
        <taxon>Gammaproteobacteria</taxon>
        <taxon>Enterobacterales</taxon>
        <taxon>Erwiniaceae</taxon>
        <taxon>Pantoea</taxon>
    </lineage>
</organism>
<dbReference type="Pfam" id="PF09907">
    <property type="entry name" value="HigB_toxin"/>
    <property type="match status" value="1"/>
</dbReference>
<evidence type="ECO:0000313" key="2">
    <source>
        <dbReference type="Proteomes" id="UP000192769"/>
    </source>
</evidence>